<evidence type="ECO:0000256" key="2">
    <source>
        <dbReference type="SAM" id="Phobius"/>
    </source>
</evidence>
<feature type="region of interest" description="Disordered" evidence="1">
    <location>
        <begin position="822"/>
        <end position="857"/>
    </location>
</feature>
<feature type="transmembrane region" description="Helical" evidence="2">
    <location>
        <begin position="20"/>
        <end position="44"/>
    </location>
</feature>
<dbReference type="Pfam" id="PF03707">
    <property type="entry name" value="MHYT"/>
    <property type="match status" value="2"/>
</dbReference>
<sequence>MSATTENLFVRYHGHIVPRAFNGGFVTLSFVVSLIGAASTLELLNRRTSHKGKFNHLLLVSSAVTMGGIAIWCMHFIGNRAIDLADGEAELQIAYSSGFTALSFFVPIAVLLAAFVAVGINNTVSWWRVAIGGVLAGAAICGMHYLGNNSIDNYICIYNPANVIGAAIIAVAASIVALSLFFVFRAAWTNSWWKRATCAVVLAGAVSGMHWCAATGTEYQLVRLNTGSNELSRNTTVIVVICLSIGACFVMGGTAIYTARIMRRYASKAQQVVLAAAVFDKHNRILVNPDGLIPTEKITDTFLEKNATDNFSISHPLFLWMFQASRNWSGISTLVGGMTNHLAHLPRRGRDRDSRAGIQLINEHGELIENYDVIFRELFCVAAAGLAEKMKEHLTSVGLLWDEILPTGAGGERPGTQENGLQEPETVLNPDGTVRKAELSGTMDDMAEKGLSRHKPHEFGRGSLMFLVRRVQTDREIERLEAAGYRFAELRQVGNIIGSSMQIKSSDLESKLRNMAAYADDNNQLEPGVHMGFFGIRARVGGYGFDVLVRKGARNLLPSVQMPIDRIEPWQVDFLRQLDRLTPLGVSRRLTALGNLGTREMLFASQLTDSIDALRTWIDDPTFNEAILTPTVVTLPEDHGPGENSSSRQTSLVTFRMVIPIHVNVSSSKCEFIPLNFFKVHQLVGRNASRHLAFTQSVHRELAPVIQSVPLEKPKPVVQSQRQSRLPSSLRKLVHFGSSYPVDSEGNPIPTVLGRSSSATNSNESSSTLKLWPGRRSSDALSPGSSSFDAPPAYPTHETPTQASPFGGIMVSEEIRVEVHSAGEVAQSTSQETSQKNRRTPTMIGKRISDNPVTVSGGIAGEQAVPVADEARVSGSNGGGIEMRMLQVAEVRTKVHAGDGVQISNVEAERVNDIPTFVDELFTICIESR</sequence>
<dbReference type="Proteomes" id="UP000781932">
    <property type="component" value="Unassembled WGS sequence"/>
</dbReference>
<evidence type="ECO:0000256" key="1">
    <source>
        <dbReference type="SAM" id="MobiDB-lite"/>
    </source>
</evidence>
<feature type="transmembrane region" description="Helical" evidence="2">
    <location>
        <begin position="98"/>
        <end position="120"/>
    </location>
</feature>
<keyword evidence="2" id="KW-0812">Transmembrane</keyword>
<reference evidence="4" key="2">
    <citation type="submission" date="2020-11" db="EMBL/GenBank/DDBJ databases">
        <title>Whole genome sequencing of Colletotrichum sp.</title>
        <authorList>
            <person name="Li H."/>
        </authorList>
    </citation>
    <scope>NUCLEOTIDE SEQUENCE</scope>
    <source>
        <strain evidence="4">CkLH20</strain>
    </source>
</reference>
<keyword evidence="5" id="KW-1185">Reference proteome</keyword>
<name>A0A9P6LEL3_9PEZI</name>
<comment type="caution">
    <text evidence="4">The sequence shown here is derived from an EMBL/GenBank/DDBJ whole genome shotgun (WGS) entry which is preliminary data.</text>
</comment>
<keyword evidence="2" id="KW-1133">Transmembrane helix</keyword>
<evidence type="ECO:0000313" key="5">
    <source>
        <dbReference type="Proteomes" id="UP000781932"/>
    </source>
</evidence>
<feature type="region of interest" description="Disordered" evidence="1">
    <location>
        <begin position="744"/>
        <end position="805"/>
    </location>
</feature>
<accession>A0A9P6LEL3</accession>
<dbReference type="InterPro" id="IPR005330">
    <property type="entry name" value="MHYT_dom"/>
</dbReference>
<keyword evidence="2" id="KW-0472">Membrane</keyword>
<dbReference type="OrthoDB" id="264015at2759"/>
<feature type="domain" description="MHYT" evidence="3">
    <location>
        <begin position="21"/>
        <end position="220"/>
    </location>
</feature>
<feature type="transmembrane region" description="Helical" evidence="2">
    <location>
        <begin position="236"/>
        <end position="259"/>
    </location>
</feature>
<protein>
    <recommendedName>
        <fullName evidence="3">MHYT domain-containing protein</fullName>
    </recommendedName>
</protein>
<evidence type="ECO:0000259" key="3">
    <source>
        <dbReference type="PROSITE" id="PS50924"/>
    </source>
</evidence>
<dbReference type="PANTHER" id="PTHR35152">
    <property type="entry name" value="DOMAIN SIGNALLING PROTEIN, PUTATIVE (AFU_ORTHOLOGUE AFUA_5G11310)-RELATED"/>
    <property type="match status" value="1"/>
</dbReference>
<feature type="transmembrane region" description="Helical" evidence="2">
    <location>
        <begin position="127"/>
        <end position="147"/>
    </location>
</feature>
<dbReference type="AlphaFoldDB" id="A0A9P6LEL3"/>
<dbReference type="PROSITE" id="PS50924">
    <property type="entry name" value="MHYT"/>
    <property type="match status" value="1"/>
</dbReference>
<dbReference type="EMBL" id="JAATWM020000053">
    <property type="protein sequence ID" value="KAF9870538.1"/>
    <property type="molecule type" value="Genomic_DNA"/>
</dbReference>
<gene>
    <name evidence="4" type="ORF">CkaCkLH20_12028</name>
</gene>
<feature type="compositionally biased region" description="Polar residues" evidence="1">
    <location>
        <begin position="779"/>
        <end position="788"/>
    </location>
</feature>
<feature type="compositionally biased region" description="Low complexity" evidence="1">
    <location>
        <begin position="756"/>
        <end position="768"/>
    </location>
</feature>
<proteinExistence type="predicted"/>
<dbReference type="RefSeq" id="XP_038739999.1">
    <property type="nucleotide sequence ID" value="XM_038894742.1"/>
</dbReference>
<reference evidence="4" key="1">
    <citation type="submission" date="2020-03" db="EMBL/GenBank/DDBJ databases">
        <authorList>
            <person name="He L."/>
        </authorList>
    </citation>
    <scope>NUCLEOTIDE SEQUENCE</scope>
    <source>
        <strain evidence="4">CkLH20</strain>
    </source>
</reference>
<evidence type="ECO:0000313" key="4">
    <source>
        <dbReference type="EMBL" id="KAF9870538.1"/>
    </source>
</evidence>
<feature type="transmembrane region" description="Helical" evidence="2">
    <location>
        <begin position="163"/>
        <end position="184"/>
    </location>
</feature>
<dbReference type="PANTHER" id="PTHR35152:SF1">
    <property type="entry name" value="DOMAIN SIGNALLING PROTEIN, PUTATIVE (AFU_ORTHOLOGUE AFUA_5G11310)-RELATED"/>
    <property type="match status" value="1"/>
</dbReference>
<organism evidence="4 5">
    <name type="scientific">Colletotrichum karsti</name>
    <dbReference type="NCBI Taxonomy" id="1095194"/>
    <lineage>
        <taxon>Eukaryota</taxon>
        <taxon>Fungi</taxon>
        <taxon>Dikarya</taxon>
        <taxon>Ascomycota</taxon>
        <taxon>Pezizomycotina</taxon>
        <taxon>Sordariomycetes</taxon>
        <taxon>Hypocreomycetidae</taxon>
        <taxon>Glomerellales</taxon>
        <taxon>Glomerellaceae</taxon>
        <taxon>Colletotrichum</taxon>
        <taxon>Colletotrichum boninense species complex</taxon>
    </lineage>
</organism>
<dbReference type="GeneID" id="62167816"/>
<feature type="transmembrane region" description="Helical" evidence="2">
    <location>
        <begin position="56"/>
        <end position="78"/>
    </location>
</feature>